<evidence type="ECO:0000313" key="15">
    <source>
        <dbReference type="EMBL" id="OCL27709.1"/>
    </source>
</evidence>
<evidence type="ECO:0000256" key="8">
    <source>
        <dbReference type="ARBA" id="ARBA00022898"/>
    </source>
</evidence>
<name>A0A1C0ABE9_9FIRM</name>
<reference evidence="15 16" key="2">
    <citation type="submission" date="2016-08" db="EMBL/GenBank/DDBJ databases">
        <title>Orenia metallireducens sp. nov. strain Z6, a Novel Metal-reducing Firmicute from the Deep Subsurface.</title>
        <authorList>
            <person name="Maxim B.I."/>
            <person name="Kenneth K."/>
            <person name="Flynn T.M."/>
            <person name="Oloughlin E.J."/>
            <person name="Locke R.A."/>
            <person name="Weber J.R."/>
            <person name="Egan S.M."/>
            <person name="Mackie R.I."/>
            <person name="Cann I.K."/>
        </authorList>
    </citation>
    <scope>NUCLEOTIDE SEQUENCE [LARGE SCALE GENOMIC DNA]</scope>
    <source>
        <strain evidence="15 16">Z6</strain>
    </source>
</reference>
<dbReference type="PANTHER" id="PTHR10314">
    <property type="entry name" value="CYSTATHIONINE BETA-SYNTHASE"/>
    <property type="match status" value="1"/>
</dbReference>
<dbReference type="PROSITE" id="PS00901">
    <property type="entry name" value="CYS_SYNTHASE"/>
    <property type="match status" value="1"/>
</dbReference>
<dbReference type="InterPro" id="IPR036052">
    <property type="entry name" value="TrpB-like_PALP_sf"/>
</dbReference>
<evidence type="ECO:0000256" key="4">
    <source>
        <dbReference type="ARBA" id="ARBA00012681"/>
    </source>
</evidence>
<organism evidence="15 16">
    <name type="scientific">Orenia metallireducens</name>
    <dbReference type="NCBI Taxonomy" id="1413210"/>
    <lineage>
        <taxon>Bacteria</taxon>
        <taxon>Bacillati</taxon>
        <taxon>Bacillota</taxon>
        <taxon>Clostridia</taxon>
        <taxon>Halanaerobiales</taxon>
        <taxon>Halobacteroidaceae</taxon>
        <taxon>Orenia</taxon>
    </lineage>
</organism>
<protein>
    <recommendedName>
        <fullName evidence="5 13">Cysteine synthase</fullName>
        <ecNumber evidence="4 13">2.5.1.47</ecNumber>
    </recommendedName>
</protein>
<keyword evidence="7 13" id="KW-0808">Transferase</keyword>
<dbReference type="NCBIfam" id="TIGR01139">
    <property type="entry name" value="cysK"/>
    <property type="match status" value="1"/>
</dbReference>
<comment type="similarity">
    <text evidence="3 13">Belongs to the cysteine synthase/cystathionine beta-synthase family.</text>
</comment>
<reference evidence="16" key="1">
    <citation type="submission" date="2016-07" db="EMBL/GenBank/DDBJ databases">
        <authorList>
            <person name="Florea S."/>
            <person name="Webb J.S."/>
            <person name="Jaromczyk J."/>
            <person name="Schardl C.L."/>
        </authorList>
    </citation>
    <scope>NUCLEOTIDE SEQUENCE [LARGE SCALE GENOMIC DNA]</scope>
    <source>
        <strain evidence="16">Z6</strain>
    </source>
</reference>
<comment type="caution">
    <text evidence="15">The sequence shown here is derived from an EMBL/GenBank/DDBJ whole genome shotgun (WGS) entry which is preliminary data.</text>
</comment>
<keyword evidence="6 13" id="KW-0028">Amino-acid biosynthesis</keyword>
<dbReference type="InterPro" id="IPR005856">
    <property type="entry name" value="Cys_synth"/>
</dbReference>
<dbReference type="InterPro" id="IPR001216">
    <property type="entry name" value="P-phosphate_BS"/>
</dbReference>
<evidence type="ECO:0000256" key="6">
    <source>
        <dbReference type="ARBA" id="ARBA00022605"/>
    </source>
</evidence>
<sequence>MRVVNNITELIGQTPMVKLNRVVPEGAAEVYAKLESFNPGGSVKDRIALNMIESAEEEGLLKAGGTIIEPTSGNTGIGLAMVGAAKGYKVILTMPDTMSIERRKILKAFGAEIMLTPGEKGMPGAIDKAKELADANDDYFMPQQFMNAANPDVHRKTTAKEIIEATDGKLDAFVAGVGTGGTVTGTGEVLKDEISGIKIVAVEPTGSPVLSGGNPGPHMIQGIGAGFIPDVLNTGILDEIKQIENEEAMEMARKLAVEEGILVGISAGAAVAAAVKVAEELGADKRVVVILPDTGERYLSTTLFKAE</sequence>
<dbReference type="EC" id="2.5.1.47" evidence="4 13"/>
<dbReference type="NCBIfam" id="TIGR01136">
    <property type="entry name" value="cysKM"/>
    <property type="match status" value="1"/>
</dbReference>
<comment type="pathway">
    <text evidence="2">Amino-acid biosynthesis; L-cysteine biosynthesis; L-cysteine from L-serine: step 2/2.</text>
</comment>
<evidence type="ECO:0000256" key="1">
    <source>
        <dbReference type="ARBA" id="ARBA00001933"/>
    </source>
</evidence>
<evidence type="ECO:0000256" key="10">
    <source>
        <dbReference type="ARBA" id="ARBA00047931"/>
    </source>
</evidence>
<evidence type="ECO:0000256" key="7">
    <source>
        <dbReference type="ARBA" id="ARBA00022679"/>
    </source>
</evidence>
<dbReference type="SUPFAM" id="SSF53686">
    <property type="entry name" value="Tryptophan synthase beta subunit-like PLP-dependent enzymes"/>
    <property type="match status" value="1"/>
</dbReference>
<feature type="binding site" evidence="11">
    <location>
        <position position="266"/>
    </location>
    <ligand>
        <name>pyridoxal 5'-phosphate</name>
        <dbReference type="ChEBI" id="CHEBI:597326"/>
    </ligand>
</feature>
<dbReference type="InterPro" id="IPR050214">
    <property type="entry name" value="Cys_Synth/Cystath_Beta-Synth"/>
</dbReference>
<dbReference type="EMBL" id="LWDV01000007">
    <property type="protein sequence ID" value="OCL27709.1"/>
    <property type="molecule type" value="Genomic_DNA"/>
</dbReference>
<dbReference type="GO" id="GO:0004124">
    <property type="term" value="F:cysteine synthase activity"/>
    <property type="evidence" value="ECO:0007669"/>
    <property type="project" value="UniProtKB-UniRule"/>
</dbReference>
<dbReference type="OrthoDB" id="9808024at2"/>
<proteinExistence type="inferred from homology"/>
<evidence type="ECO:0000256" key="5">
    <source>
        <dbReference type="ARBA" id="ARBA00019371"/>
    </source>
</evidence>
<comment type="catalytic activity">
    <reaction evidence="10 13">
        <text>O-acetyl-L-serine + hydrogen sulfide = L-cysteine + acetate</text>
        <dbReference type="Rhea" id="RHEA:14829"/>
        <dbReference type="ChEBI" id="CHEBI:29919"/>
        <dbReference type="ChEBI" id="CHEBI:30089"/>
        <dbReference type="ChEBI" id="CHEBI:35235"/>
        <dbReference type="ChEBI" id="CHEBI:58340"/>
        <dbReference type="EC" id="2.5.1.47"/>
    </reaction>
</comment>
<dbReference type="RefSeq" id="WP_068715724.1">
    <property type="nucleotide sequence ID" value="NZ_LWDV01000007.1"/>
</dbReference>
<evidence type="ECO:0000256" key="13">
    <source>
        <dbReference type="RuleBase" id="RU003985"/>
    </source>
</evidence>
<evidence type="ECO:0000256" key="11">
    <source>
        <dbReference type="PIRSR" id="PIRSR605856-50"/>
    </source>
</evidence>
<gene>
    <name evidence="15" type="ORF">U472_03925</name>
</gene>
<evidence type="ECO:0000256" key="12">
    <source>
        <dbReference type="PIRSR" id="PIRSR605856-51"/>
    </source>
</evidence>
<evidence type="ECO:0000259" key="14">
    <source>
        <dbReference type="Pfam" id="PF00291"/>
    </source>
</evidence>
<feature type="modified residue" description="N6-(pyridoxal phosphate)lysine" evidence="12">
    <location>
        <position position="44"/>
    </location>
</feature>
<keyword evidence="9 13" id="KW-0198">Cysteine biosynthesis</keyword>
<evidence type="ECO:0000313" key="16">
    <source>
        <dbReference type="Proteomes" id="UP000093514"/>
    </source>
</evidence>
<dbReference type="CDD" id="cd01561">
    <property type="entry name" value="CBS_like"/>
    <property type="match status" value="1"/>
</dbReference>
<dbReference type="FunFam" id="3.40.50.1100:FF:000118">
    <property type="entry name" value="Related to CYS4-cystathionine beta-synthase"/>
    <property type="match status" value="1"/>
</dbReference>
<evidence type="ECO:0000256" key="3">
    <source>
        <dbReference type="ARBA" id="ARBA00007103"/>
    </source>
</evidence>
<dbReference type="InterPro" id="IPR005859">
    <property type="entry name" value="CysK"/>
</dbReference>
<dbReference type="Proteomes" id="UP000093514">
    <property type="component" value="Unassembled WGS sequence"/>
</dbReference>
<keyword evidence="8 11" id="KW-0663">Pyridoxal phosphate</keyword>
<keyword evidence="16" id="KW-1185">Reference proteome</keyword>
<feature type="binding site" evidence="11">
    <location>
        <begin position="178"/>
        <end position="182"/>
    </location>
    <ligand>
        <name>pyridoxal 5'-phosphate</name>
        <dbReference type="ChEBI" id="CHEBI:597326"/>
    </ligand>
</feature>
<dbReference type="UniPathway" id="UPA00136">
    <property type="reaction ID" value="UER00200"/>
</dbReference>
<dbReference type="FunFam" id="3.40.50.1100:FF:000003">
    <property type="entry name" value="Cystathionine beta-synthase"/>
    <property type="match status" value="1"/>
</dbReference>
<accession>A0A1C0ABE9</accession>
<dbReference type="InterPro" id="IPR001926">
    <property type="entry name" value="TrpB-like_PALP"/>
</dbReference>
<feature type="domain" description="Tryptophan synthase beta chain-like PALP" evidence="14">
    <location>
        <begin position="7"/>
        <end position="293"/>
    </location>
</feature>
<dbReference type="GO" id="GO:0006535">
    <property type="term" value="P:cysteine biosynthetic process from serine"/>
    <property type="evidence" value="ECO:0007669"/>
    <property type="project" value="UniProtKB-UniRule"/>
</dbReference>
<evidence type="ECO:0000256" key="9">
    <source>
        <dbReference type="ARBA" id="ARBA00023192"/>
    </source>
</evidence>
<dbReference type="AlphaFoldDB" id="A0A1C0ABE9"/>
<dbReference type="Gene3D" id="3.40.50.1100">
    <property type="match status" value="2"/>
</dbReference>
<feature type="binding site" evidence="11">
    <location>
        <position position="74"/>
    </location>
    <ligand>
        <name>pyridoxal 5'-phosphate</name>
        <dbReference type="ChEBI" id="CHEBI:597326"/>
    </ligand>
</feature>
<dbReference type="Pfam" id="PF00291">
    <property type="entry name" value="PALP"/>
    <property type="match status" value="1"/>
</dbReference>
<comment type="cofactor">
    <cofactor evidence="1 11 13">
        <name>pyridoxal 5'-phosphate</name>
        <dbReference type="ChEBI" id="CHEBI:597326"/>
    </cofactor>
</comment>
<evidence type="ECO:0000256" key="2">
    <source>
        <dbReference type="ARBA" id="ARBA00004962"/>
    </source>
</evidence>